<dbReference type="EMBL" id="AUWU02000009">
    <property type="protein sequence ID" value="KAH0569436.1"/>
    <property type="molecule type" value="Genomic_DNA"/>
</dbReference>
<keyword evidence="3" id="KW-1133">Transmembrane helix</keyword>
<reference evidence="5" key="2">
    <citation type="submission" date="2020-12" db="EMBL/GenBank/DDBJ databases">
        <title>New Spironucleus salmonicida genome in near-complete chromosomes.</title>
        <authorList>
            <person name="Xu F."/>
            <person name="Kurt Z."/>
            <person name="Jimenez-Gonzalez A."/>
            <person name="Astvaldsson A."/>
            <person name="Andersson J.O."/>
            <person name="Svard S.G."/>
        </authorList>
    </citation>
    <scope>NUCLEOTIDE SEQUENCE</scope>
    <source>
        <strain evidence="5">ATCC 50377</strain>
    </source>
</reference>
<evidence type="ECO:0000256" key="3">
    <source>
        <dbReference type="SAM" id="Phobius"/>
    </source>
</evidence>
<dbReference type="Proteomes" id="UP000018208">
    <property type="component" value="Unassembled WGS sequence"/>
</dbReference>
<evidence type="ECO:0000313" key="6">
    <source>
        <dbReference type="Proteomes" id="UP000018208"/>
    </source>
</evidence>
<evidence type="ECO:0000313" key="5">
    <source>
        <dbReference type="EMBL" id="KAH0569436.1"/>
    </source>
</evidence>
<feature type="coiled-coil region" evidence="1">
    <location>
        <begin position="401"/>
        <end position="435"/>
    </location>
</feature>
<evidence type="ECO:0000313" key="4">
    <source>
        <dbReference type="EMBL" id="EST49572.1"/>
    </source>
</evidence>
<keyword evidence="6" id="KW-1185">Reference proteome</keyword>
<feature type="region of interest" description="Disordered" evidence="2">
    <location>
        <begin position="175"/>
        <end position="195"/>
    </location>
</feature>
<dbReference type="VEuPathDB" id="GiardiaDB:SS50377_28381"/>
<evidence type="ECO:0000256" key="1">
    <source>
        <dbReference type="SAM" id="Coils"/>
    </source>
</evidence>
<keyword evidence="3" id="KW-0472">Membrane</keyword>
<feature type="compositionally biased region" description="Low complexity" evidence="2">
    <location>
        <begin position="182"/>
        <end position="195"/>
    </location>
</feature>
<feature type="transmembrane region" description="Helical" evidence="3">
    <location>
        <begin position="28"/>
        <end position="47"/>
    </location>
</feature>
<dbReference type="EMBL" id="KI545948">
    <property type="protein sequence ID" value="EST49572.1"/>
    <property type="molecule type" value="Genomic_DNA"/>
</dbReference>
<protein>
    <submittedName>
        <fullName evidence="4">Uncharacterized protein</fullName>
    </submittedName>
</protein>
<evidence type="ECO:0000256" key="2">
    <source>
        <dbReference type="SAM" id="MobiDB-lite"/>
    </source>
</evidence>
<organism evidence="4">
    <name type="scientific">Spironucleus salmonicida</name>
    <dbReference type="NCBI Taxonomy" id="348837"/>
    <lineage>
        <taxon>Eukaryota</taxon>
        <taxon>Metamonada</taxon>
        <taxon>Diplomonadida</taxon>
        <taxon>Hexamitidae</taxon>
        <taxon>Hexamitinae</taxon>
        <taxon>Spironucleus</taxon>
    </lineage>
</organism>
<name>V6LY43_9EUKA</name>
<dbReference type="AlphaFoldDB" id="V6LY43"/>
<gene>
    <name evidence="4" type="ORF">SS50377_10073</name>
    <name evidence="5" type="ORF">SS50377_28381</name>
</gene>
<accession>V6LY43</accession>
<keyword evidence="1" id="KW-0175">Coiled coil</keyword>
<sequence>MATELRNCPSDMELTNLLLHSKKVQKSLVNTILFSILLVFSLIGDLFTKIEIFATIAQILSNFCHQIFCKLIIYAGTNAPHIKRMMTKLLAFPKHILKLPINRKPIQSPQRSINNNCISNTPKTHLSNTQNGSFATLTLQSVTEKSAILQQTPDFSLASSGSYCSACSSPLQSNRKINSRDSSCSSQNKNNQHQQNSQYIKNAQQFNTNQYLSNTSSPHIINYDEPDHYIRQVQNSHQNLTPWYIHNKYQSKNDEFAHQVSNISNSHTNQQVNTNYTAYNSQTTENAHYTSTPPQILIAKRSKSALKMTPSLRTRHQSASFYIQDQNNLELVKFGREKNKNKNSCLNMKKIHYVNLIQNQFSNLTPSILSHKTNIQASKTTSLTTKTAELNAEVVLLTGLIEEFLELKRPLNRKISQLEENNLMLKNMLIEVERNLISGDLIDQEGKGLVMSGMSLGELEKTGYSNLNLSRNTNYNSVTNTKGVDIDEIIVDQSVNLDYVDWEIKRVQRQQ</sequence>
<proteinExistence type="predicted"/>
<keyword evidence="3" id="KW-0812">Transmembrane</keyword>
<reference evidence="4 5" key="1">
    <citation type="journal article" date="2014" name="PLoS Genet.">
        <title>The Genome of Spironucleus salmonicida Highlights a Fish Pathogen Adapted to Fluctuating Environments.</title>
        <authorList>
            <person name="Xu F."/>
            <person name="Jerlstrom-Hultqvist J."/>
            <person name="Einarsson E."/>
            <person name="Astvaldsson A."/>
            <person name="Svard S.G."/>
            <person name="Andersson J.O."/>
        </authorList>
    </citation>
    <scope>NUCLEOTIDE SEQUENCE</scope>
    <source>
        <strain evidence="5">ATCC 50377</strain>
    </source>
</reference>